<dbReference type="RefSeq" id="WP_108962168.1">
    <property type="nucleotide sequence ID" value="NZ_QEFB01000001.1"/>
</dbReference>
<dbReference type="InterPro" id="IPR016195">
    <property type="entry name" value="Pol/histidinol_Pase-like"/>
</dbReference>
<name>A0A2U1THR0_9MICO</name>
<dbReference type="Gene3D" id="1.10.150.650">
    <property type="match status" value="1"/>
</dbReference>
<evidence type="ECO:0000256" key="1">
    <source>
        <dbReference type="SAM" id="MobiDB-lite"/>
    </source>
</evidence>
<organism evidence="3 4">
    <name type="scientific">Mycetocola zhujimingii</name>
    <dbReference type="NCBI Taxonomy" id="2079792"/>
    <lineage>
        <taxon>Bacteria</taxon>
        <taxon>Bacillati</taxon>
        <taxon>Actinomycetota</taxon>
        <taxon>Actinomycetes</taxon>
        <taxon>Micrococcales</taxon>
        <taxon>Microbacteriaceae</taxon>
        <taxon>Mycetocola</taxon>
    </lineage>
</organism>
<feature type="compositionally biased region" description="Basic and acidic residues" evidence="1">
    <location>
        <begin position="11"/>
        <end position="21"/>
    </location>
</feature>
<dbReference type="GO" id="GO:0004534">
    <property type="term" value="F:5'-3' RNA exonuclease activity"/>
    <property type="evidence" value="ECO:0007669"/>
    <property type="project" value="TreeGrafter"/>
</dbReference>
<comment type="caution">
    <text evidence="3">The sequence shown here is derived from an EMBL/GenBank/DDBJ whole genome shotgun (WGS) entry which is preliminary data.</text>
</comment>
<dbReference type="InterPro" id="IPR052018">
    <property type="entry name" value="PHP_domain"/>
</dbReference>
<gene>
    <name evidence="3" type="ORF">DF223_03550</name>
</gene>
<proteinExistence type="predicted"/>
<reference evidence="4" key="1">
    <citation type="submission" date="2018-04" db="EMBL/GenBank/DDBJ databases">
        <authorList>
            <person name="Liu S."/>
            <person name="Wang Z."/>
            <person name="Li J."/>
        </authorList>
    </citation>
    <scope>NUCLEOTIDE SEQUENCE [LARGE SCALE GENOMIC DNA]</scope>
    <source>
        <strain evidence="4">622</strain>
    </source>
</reference>
<dbReference type="EMBL" id="QEFB01000001">
    <property type="protein sequence ID" value="PWC08415.1"/>
    <property type="molecule type" value="Genomic_DNA"/>
</dbReference>
<dbReference type="SUPFAM" id="SSF89550">
    <property type="entry name" value="PHP domain-like"/>
    <property type="match status" value="1"/>
</dbReference>
<sequence length="298" mass="31897">MSGDMLFRGPSDLHTHSRVSDGTESPSQLVREAAASGLGAVALTDHDSTAGWHEAAGEAQKQNITFIPGMEFSTRVGYKSVHLLAYLFDPTSAELVAETARIRESRLKRAESIVRRIGADYALDWDDVLAQTTPGATVGRPHIADALVARGHVPTRSDAFTGILHPRNGYYMPHYAPDPLRAVSLVRSAGGVPVIAHPATRGRDAMVDEESLRKLVDAGLFGLELEHRENTADGKVRLRELADTFGLVLTGSSDYHGAGKPNRLGENTTPDGVVQAIIDEGTGSQPVYPVASDEKLSG</sequence>
<dbReference type="GO" id="GO:0035312">
    <property type="term" value="F:5'-3' DNA exonuclease activity"/>
    <property type="evidence" value="ECO:0007669"/>
    <property type="project" value="TreeGrafter"/>
</dbReference>
<dbReference type="InterPro" id="IPR004013">
    <property type="entry name" value="PHP_dom"/>
</dbReference>
<protein>
    <submittedName>
        <fullName evidence="3">Phosphatase</fullName>
    </submittedName>
</protein>
<dbReference type="PANTHER" id="PTHR42924:SF3">
    <property type="entry name" value="POLYMERASE_HISTIDINOL PHOSPHATASE N-TERMINAL DOMAIN-CONTAINING PROTEIN"/>
    <property type="match status" value="1"/>
</dbReference>
<dbReference type="Pfam" id="PF02811">
    <property type="entry name" value="PHP"/>
    <property type="match status" value="1"/>
</dbReference>
<dbReference type="InterPro" id="IPR003141">
    <property type="entry name" value="Pol/His_phosphatase_N"/>
</dbReference>
<dbReference type="Gene3D" id="3.20.20.140">
    <property type="entry name" value="Metal-dependent hydrolases"/>
    <property type="match status" value="1"/>
</dbReference>
<accession>A0A2U1THR0</accession>
<dbReference type="PANTHER" id="PTHR42924">
    <property type="entry name" value="EXONUCLEASE"/>
    <property type="match status" value="1"/>
</dbReference>
<evidence type="ECO:0000313" key="3">
    <source>
        <dbReference type="EMBL" id="PWC08415.1"/>
    </source>
</evidence>
<dbReference type="AlphaFoldDB" id="A0A2U1THR0"/>
<feature type="domain" description="Polymerase/histidinol phosphatase N-terminal" evidence="2">
    <location>
        <begin position="11"/>
        <end position="76"/>
    </location>
</feature>
<evidence type="ECO:0000313" key="4">
    <source>
        <dbReference type="Proteomes" id="UP000244962"/>
    </source>
</evidence>
<keyword evidence="4" id="KW-1185">Reference proteome</keyword>
<dbReference type="Proteomes" id="UP000244962">
    <property type="component" value="Unassembled WGS sequence"/>
</dbReference>
<dbReference type="CDD" id="cd07438">
    <property type="entry name" value="PHP_HisPPase_AMP"/>
    <property type="match status" value="1"/>
</dbReference>
<feature type="region of interest" description="Disordered" evidence="1">
    <location>
        <begin position="1"/>
        <end position="26"/>
    </location>
</feature>
<evidence type="ECO:0000259" key="2">
    <source>
        <dbReference type="SMART" id="SM00481"/>
    </source>
</evidence>
<dbReference type="SMART" id="SM00481">
    <property type="entry name" value="POLIIIAc"/>
    <property type="match status" value="1"/>
</dbReference>